<dbReference type="Gene3D" id="2.40.50.140">
    <property type="entry name" value="Nucleic acid-binding proteins"/>
    <property type="match status" value="1"/>
</dbReference>
<dbReference type="AlphaFoldDB" id="A0ABD1GVM1"/>
<dbReference type="InterPro" id="IPR035200">
    <property type="entry name" value="Cdc24_OB2"/>
</dbReference>
<evidence type="ECO:0000313" key="5">
    <source>
        <dbReference type="Proteomes" id="UP001567538"/>
    </source>
</evidence>
<dbReference type="PANTHER" id="PTHR36033:SF1">
    <property type="entry name" value="NUCLEIC ACID-BINDING PROTEINS SUPERFAMILY"/>
    <property type="match status" value="1"/>
</dbReference>
<name>A0ABD1GVM1_SALDI</name>
<evidence type="ECO:0008006" key="6">
    <source>
        <dbReference type="Google" id="ProtNLM"/>
    </source>
</evidence>
<dbReference type="Proteomes" id="UP001567538">
    <property type="component" value="Unassembled WGS sequence"/>
</dbReference>
<dbReference type="InterPro" id="IPR035201">
    <property type="entry name" value="Cdc24_OB1"/>
</dbReference>
<evidence type="ECO:0000313" key="4">
    <source>
        <dbReference type="EMBL" id="KAL1548202.1"/>
    </source>
</evidence>
<sequence>MIMDSPNDEVLLGDFMKESESTMMDIERSDAVEEDDPFLKFIDYAKSTLYEISGHSEEEDPTRCPSWSWIANRILRTCVAYSSGVTPAILLSELSLAWNEQNRSGAPKWNEQNRSGAPKKQSDFIAKLKKKHKRAKLTNTITIDSIYEKRFLPLSSVIEAVIVDVFVLPGTDICMLTLGDIWSSNTIDLYLHRRFYNIADPSNGLLKKGREVLLTGCYLRVSAGSSGCPRLLPTEYFVVLLDEDEDYDAMLLGAQFCADSFSSISLDEVKEGASHSFYARIEYIGPVEVHGKYGSLQRKQITLVDNDGVRLNFSLWGEQVLIASLFSIGSMLALDKPFIDSSLEASHELCLEYGSATQLYLVPTVPHKEQVSVALTQNHFQGSRLLNASNLSEGPLVSQVTLPCDSQGSIDFSNYPFRSYVVDLRDKMTGISIYGIVTDIRASNGFFSLRIEDATGAIWANLHFVKYWSLGRLGKGHTVYISGLSSFLTPRKSLELSWYENRAGSSFFNLSCLLAFLNTPTLHRLLCLSDLSIHTRGAQVCRVWVDQVEHCHVDTRFMHTICGHLVEKAAPDVEVECKFCGRVCEGEVECTFLLEITIADETGKVFASCIGQTAAELLQISADEFAFLPEEEQIMYPSSLEQERFFVAIANRRRKGSCEGFMEQDQSTADWEVTRAIKCCE</sequence>
<gene>
    <name evidence="4" type="ORF">AAHA92_16467</name>
</gene>
<evidence type="ECO:0000259" key="2">
    <source>
        <dbReference type="Pfam" id="PF17245"/>
    </source>
</evidence>
<dbReference type="InterPro" id="IPR012340">
    <property type="entry name" value="NA-bd_OB-fold"/>
</dbReference>
<dbReference type="Pfam" id="PF17246">
    <property type="entry name" value="CDC24_OB1"/>
    <property type="match status" value="1"/>
</dbReference>
<dbReference type="Pfam" id="PF17245">
    <property type="entry name" value="CDC24_OB2"/>
    <property type="match status" value="1"/>
</dbReference>
<dbReference type="PANTHER" id="PTHR36033">
    <property type="entry name" value="NUCLEIC ACID-BINDING PROTEINS SUPERFAMILY"/>
    <property type="match status" value="1"/>
</dbReference>
<feature type="domain" description="Cell division control protein 24 OB" evidence="1">
    <location>
        <begin position="423"/>
        <end position="640"/>
    </location>
</feature>
<feature type="domain" description="Cell division control protein 24 OB" evidence="2">
    <location>
        <begin position="177"/>
        <end position="307"/>
    </location>
</feature>
<comment type="caution">
    <text evidence="4">The sequence shown here is derived from an EMBL/GenBank/DDBJ whole genome shotgun (WGS) entry which is preliminary data.</text>
</comment>
<evidence type="ECO:0000259" key="3">
    <source>
        <dbReference type="Pfam" id="PF17246"/>
    </source>
</evidence>
<dbReference type="SUPFAM" id="SSF50249">
    <property type="entry name" value="Nucleic acid-binding proteins"/>
    <property type="match status" value="1"/>
</dbReference>
<dbReference type="Pfam" id="PF17244">
    <property type="entry name" value="CDC24_OB3"/>
    <property type="match status" value="1"/>
</dbReference>
<evidence type="ECO:0000259" key="1">
    <source>
        <dbReference type="Pfam" id="PF17244"/>
    </source>
</evidence>
<proteinExistence type="predicted"/>
<dbReference type="EMBL" id="JBEAFC010000007">
    <property type="protein sequence ID" value="KAL1548202.1"/>
    <property type="molecule type" value="Genomic_DNA"/>
</dbReference>
<organism evidence="4 5">
    <name type="scientific">Salvia divinorum</name>
    <name type="common">Maria pastora</name>
    <name type="synonym">Diviner's sage</name>
    <dbReference type="NCBI Taxonomy" id="28513"/>
    <lineage>
        <taxon>Eukaryota</taxon>
        <taxon>Viridiplantae</taxon>
        <taxon>Streptophyta</taxon>
        <taxon>Embryophyta</taxon>
        <taxon>Tracheophyta</taxon>
        <taxon>Spermatophyta</taxon>
        <taxon>Magnoliopsida</taxon>
        <taxon>eudicotyledons</taxon>
        <taxon>Gunneridae</taxon>
        <taxon>Pentapetalae</taxon>
        <taxon>asterids</taxon>
        <taxon>lamiids</taxon>
        <taxon>Lamiales</taxon>
        <taxon>Lamiaceae</taxon>
        <taxon>Nepetoideae</taxon>
        <taxon>Mentheae</taxon>
        <taxon>Salviinae</taxon>
        <taxon>Salvia</taxon>
        <taxon>Salvia subgen. Calosphace</taxon>
    </lineage>
</organism>
<reference evidence="4 5" key="1">
    <citation type="submission" date="2024-06" db="EMBL/GenBank/DDBJ databases">
        <title>A chromosome level genome sequence of Diviner's sage (Salvia divinorum).</title>
        <authorList>
            <person name="Ford S.A."/>
            <person name="Ro D.-K."/>
            <person name="Ness R.W."/>
            <person name="Phillips M.A."/>
        </authorList>
    </citation>
    <scope>NUCLEOTIDE SEQUENCE [LARGE SCALE GENOMIC DNA]</scope>
    <source>
        <strain evidence="4">SAF-2024a</strain>
        <tissue evidence="4">Leaf</tissue>
    </source>
</reference>
<protein>
    <recommendedName>
        <fullName evidence="6">Nucleic acid-binding proteins superfamily</fullName>
    </recommendedName>
</protein>
<feature type="domain" description="Cell division control protein 24 OB" evidence="3">
    <location>
        <begin position="38"/>
        <end position="171"/>
    </location>
</feature>
<dbReference type="InterPro" id="IPR035203">
    <property type="entry name" value="Cdc24_OB3"/>
</dbReference>
<accession>A0ABD1GVM1</accession>
<keyword evidence="5" id="KW-1185">Reference proteome</keyword>